<sequence length="84" mass="9835">MSGFNLAVKSKEDQDKEAIDLVDSGVAYKERLAMPVVAELVAREQPEQLRAYFWGRLHYYRQFSEQLPDKKAPEYARKEDEVKK</sequence>
<dbReference type="EMBL" id="AAGXGX010000043">
    <property type="protein sequence ID" value="EBS9878573.1"/>
    <property type="molecule type" value="Genomic_DNA"/>
</dbReference>
<gene>
    <name evidence="1" type="ORF">CEJ02_23480</name>
</gene>
<dbReference type="GO" id="GO:0003887">
    <property type="term" value="F:DNA-directed DNA polymerase activity"/>
    <property type="evidence" value="ECO:0007669"/>
    <property type="project" value="InterPro"/>
</dbReference>
<evidence type="ECO:0000313" key="1">
    <source>
        <dbReference type="EMBL" id="EBS9878573.1"/>
    </source>
</evidence>
<dbReference type="GO" id="GO:0006260">
    <property type="term" value="P:DNA replication"/>
    <property type="evidence" value="ECO:0007669"/>
    <property type="project" value="InterPro"/>
</dbReference>
<reference evidence="1" key="1">
    <citation type="submission" date="2018-07" db="EMBL/GenBank/DDBJ databases">
        <authorList>
            <consortium name="GenomeTrakr network: Whole genome sequencing for foodborne pathogen traceback"/>
        </authorList>
    </citation>
    <scope>NUCLEOTIDE SEQUENCE</scope>
    <source>
        <strain evidence="1">CFSAN065048</strain>
    </source>
</reference>
<organism evidence="1">
    <name type="scientific">Salmonella enterica</name>
    <name type="common">Salmonella choleraesuis</name>
    <dbReference type="NCBI Taxonomy" id="28901"/>
    <lineage>
        <taxon>Bacteria</taxon>
        <taxon>Pseudomonadati</taxon>
        <taxon>Pseudomonadota</taxon>
        <taxon>Gammaproteobacteria</taxon>
        <taxon>Enterobacterales</taxon>
        <taxon>Enterobacteriaceae</taxon>
        <taxon>Salmonella</taxon>
    </lineage>
</organism>
<proteinExistence type="predicted"/>
<dbReference type="InterPro" id="IPR009052">
    <property type="entry name" value="DNA_pol_III_theta_bac"/>
</dbReference>
<protein>
    <submittedName>
        <fullName evidence="1">Hydroxyacid-oxoacid transhydrogenase</fullName>
    </submittedName>
</protein>
<accession>A0A5V1ABZ2</accession>
<dbReference type="GO" id="GO:0003677">
    <property type="term" value="F:DNA binding"/>
    <property type="evidence" value="ECO:0007669"/>
    <property type="project" value="InterPro"/>
</dbReference>
<comment type="caution">
    <text evidence="1">The sequence shown here is derived from an EMBL/GenBank/DDBJ whole genome shotgun (WGS) entry which is preliminary data.</text>
</comment>
<dbReference type="AlphaFoldDB" id="A0A5V1ABZ2"/>
<name>A0A5V1ABZ2_SALER</name>
<dbReference type="InterPro" id="IPR036745">
    <property type="entry name" value="PolIII_theta_sf"/>
</dbReference>
<dbReference type="Pfam" id="PF06440">
    <property type="entry name" value="DNA_pol3_theta"/>
    <property type="match status" value="1"/>
</dbReference>
<dbReference type="SUPFAM" id="SSF46575">
    <property type="entry name" value="DNA polymerase III theta subunit-like"/>
    <property type="match status" value="1"/>
</dbReference>
<dbReference type="Gene3D" id="1.20.58.250">
    <property type="entry name" value="DNA polymerase III-theta"/>
    <property type="match status" value="1"/>
</dbReference>